<dbReference type="EMBL" id="UINC01178618">
    <property type="protein sequence ID" value="SVD86878.1"/>
    <property type="molecule type" value="Genomic_DNA"/>
</dbReference>
<sequence>MTINEFLNRYNKSARRGDTIYKQSPRVQMHSGLKLSIQASRNHKCTPTDNKGPYTEVELGFPNYPKKLHSLKEFAENPGDLKNTVYMNVPIERVDKLINDNGGINERSLRYIWKSFDI</sequence>
<gene>
    <name evidence="1" type="ORF">METZ01_LOCUS439732</name>
</gene>
<dbReference type="AlphaFoldDB" id="A0A382YWG5"/>
<protein>
    <submittedName>
        <fullName evidence="1">Uncharacterized protein</fullName>
    </submittedName>
</protein>
<reference evidence="1" key="1">
    <citation type="submission" date="2018-05" db="EMBL/GenBank/DDBJ databases">
        <authorList>
            <person name="Lanie J.A."/>
            <person name="Ng W.-L."/>
            <person name="Kazmierczak K.M."/>
            <person name="Andrzejewski T.M."/>
            <person name="Davidsen T.M."/>
            <person name="Wayne K.J."/>
            <person name="Tettelin H."/>
            <person name="Glass J.I."/>
            <person name="Rusch D."/>
            <person name="Podicherti R."/>
            <person name="Tsui H.-C.T."/>
            <person name="Winkler M.E."/>
        </authorList>
    </citation>
    <scope>NUCLEOTIDE SEQUENCE</scope>
</reference>
<name>A0A382YWG5_9ZZZZ</name>
<organism evidence="1">
    <name type="scientific">marine metagenome</name>
    <dbReference type="NCBI Taxonomy" id="408172"/>
    <lineage>
        <taxon>unclassified sequences</taxon>
        <taxon>metagenomes</taxon>
        <taxon>ecological metagenomes</taxon>
    </lineage>
</organism>
<proteinExistence type="predicted"/>
<evidence type="ECO:0000313" key="1">
    <source>
        <dbReference type="EMBL" id="SVD86878.1"/>
    </source>
</evidence>
<accession>A0A382YWG5</accession>